<feature type="active site" evidence="14">
    <location>
        <position position="313"/>
    </location>
</feature>
<dbReference type="SUPFAM" id="SSF50630">
    <property type="entry name" value="Acid proteases"/>
    <property type="match status" value="1"/>
</dbReference>
<dbReference type="PROSITE" id="PS00141">
    <property type="entry name" value="ASP_PROTEASE"/>
    <property type="match status" value="1"/>
</dbReference>
<dbReference type="Gene3D" id="2.40.70.10">
    <property type="entry name" value="Acid Proteases"/>
    <property type="match status" value="2"/>
</dbReference>
<comment type="catalytic activity">
    <reaction evidence="1">
        <text>Hydrolysis of proteins with broad specificity similar to that of pepsin A, preferring hydrophobic residues at P1 and P1', but also cleaving 20-Gly-|-Glu-21 in the B chain of insulin. Clots milk, and activates trypsinogen.</text>
        <dbReference type="EC" id="3.4.23.20"/>
    </reaction>
</comment>
<evidence type="ECO:0000256" key="10">
    <source>
        <dbReference type="ARBA" id="ARBA00022750"/>
    </source>
</evidence>
<comment type="subcellular location">
    <subcellularLocation>
        <location evidence="3">Secreted</location>
    </subcellularLocation>
</comment>
<dbReference type="PANTHER" id="PTHR47966">
    <property type="entry name" value="BETA-SITE APP-CLEAVING ENZYME, ISOFORM A-RELATED"/>
    <property type="match status" value="1"/>
</dbReference>
<dbReference type="VEuPathDB" id="FungiDB:PEXP_088700"/>
<dbReference type="InterPro" id="IPR021109">
    <property type="entry name" value="Peptidase_aspartic_dom_sf"/>
</dbReference>
<feature type="active site" evidence="14">
    <location>
        <position position="127"/>
    </location>
</feature>
<gene>
    <name evidence="18" type="ORF">PEX2_006100</name>
</gene>
<evidence type="ECO:0000256" key="11">
    <source>
        <dbReference type="ARBA" id="ARBA00022801"/>
    </source>
</evidence>
<evidence type="ECO:0000256" key="4">
    <source>
        <dbReference type="ARBA" id="ARBA00007447"/>
    </source>
</evidence>
<protein>
    <recommendedName>
        <fullName evidence="6">penicillopepsin</fullName>
        <ecNumber evidence="6">3.4.23.20</ecNumber>
    </recommendedName>
</protein>
<comment type="similarity">
    <text evidence="4 15">Belongs to the peptidase A1 family.</text>
</comment>
<dbReference type="Pfam" id="PF00026">
    <property type="entry name" value="Asp"/>
    <property type="match status" value="1"/>
</dbReference>
<reference evidence="18 19" key="1">
    <citation type="journal article" date="2015" name="Mol. Plant Microbe Interact.">
        <title>Genome, transcriptome, and functional analyses of Penicillium expansum provide new insights into secondary metabolism and pathogenicity.</title>
        <authorList>
            <person name="Ballester A.R."/>
            <person name="Marcet-Houben M."/>
            <person name="Levin E."/>
            <person name="Sela N."/>
            <person name="Selma-Lazaro C."/>
            <person name="Carmona L."/>
            <person name="Wisniewski M."/>
            <person name="Droby S."/>
            <person name="Gonzalez-Candelas L."/>
            <person name="Gabaldon T."/>
        </authorList>
    </citation>
    <scope>NUCLEOTIDE SEQUENCE [LARGE SCALE GENOMIC DNA]</scope>
    <source>
        <strain evidence="18 19">MD-8</strain>
    </source>
</reference>
<evidence type="ECO:0000256" key="7">
    <source>
        <dbReference type="ARBA" id="ARBA00022525"/>
    </source>
</evidence>
<keyword evidence="19" id="KW-1185">Reference proteome</keyword>
<dbReference type="GO" id="GO:0006508">
    <property type="term" value="P:proteolysis"/>
    <property type="evidence" value="ECO:0007669"/>
    <property type="project" value="UniProtKB-KW"/>
</dbReference>
<dbReference type="CDD" id="cd06097">
    <property type="entry name" value="Aspergillopepsin_like"/>
    <property type="match status" value="1"/>
</dbReference>
<dbReference type="PANTHER" id="PTHR47966:SF23">
    <property type="entry name" value="ASPARTIC ENDOPEPTIDASE, PUTATIVE (AFU_ORTHOLOGUE AFUA_2G15950)-RELATED"/>
    <property type="match status" value="1"/>
</dbReference>
<dbReference type="InterPro" id="IPR033121">
    <property type="entry name" value="PEPTIDASE_A1"/>
</dbReference>
<evidence type="ECO:0000256" key="2">
    <source>
        <dbReference type="ARBA" id="ARBA00002983"/>
    </source>
</evidence>
<keyword evidence="10 15" id="KW-0064">Aspartyl protease</keyword>
<evidence type="ECO:0000256" key="5">
    <source>
        <dbReference type="ARBA" id="ARBA00011245"/>
    </source>
</evidence>
<evidence type="ECO:0000256" key="9">
    <source>
        <dbReference type="ARBA" id="ARBA00022729"/>
    </source>
</evidence>
<dbReference type="AlphaFoldDB" id="A0A0A2JUR0"/>
<proteinExistence type="inferred from homology"/>
<sequence>MQVILFLAVFFSLSFNALSMPVAPPNQLQGRSFKVERVKRSDYVANGPAALRKAYRKFGIDATTLNGVDVSDFQPFETKHTVSLKIAKEDVADSEQTGSVDATSVDGDVEFVSPVNIGGQTLDMNFDSGSADMWVLSSRLPKSLRNNRTVYEPSKSSTFEELANSTFKIQYGDSSYANGGVGKDVVSIGGVKVAGQSFGLPTDISQTFADDTKSNGLVGLGFSSINTVTPKRQNTFFDNVAPNLDEPVFTVRLLSNGVGEYEFGTVDPKKYQGVLANVSVDSSNGFWQFDSAQYAIGEGPLHPITKTPQAIADTGTSLMMVSPEVAEAYYKQVDGGLYAKNANGYIFPCTSSLPTLSVAVGSGYSVTIPGSFMNWSEVGTNTTTGETVCYGGLQSSGSSSMAIYGDVFLKALFVVFDQRGPSLGFAAPA</sequence>
<dbReference type="InterPro" id="IPR001969">
    <property type="entry name" value="Aspartic_peptidase_AS"/>
</dbReference>
<dbReference type="PhylomeDB" id="A0A0A2JUR0"/>
<comment type="subunit">
    <text evidence="5">Monomer.</text>
</comment>
<evidence type="ECO:0000256" key="8">
    <source>
        <dbReference type="ARBA" id="ARBA00022670"/>
    </source>
</evidence>
<feature type="domain" description="Peptidase A1" evidence="17">
    <location>
        <begin position="111"/>
        <end position="426"/>
    </location>
</feature>
<dbReference type="EC" id="3.4.23.20" evidence="6"/>
<keyword evidence="8 15" id="KW-0645">Protease</keyword>
<evidence type="ECO:0000256" key="6">
    <source>
        <dbReference type="ARBA" id="ARBA00013206"/>
    </source>
</evidence>
<keyword evidence="13" id="KW-0325">Glycoprotein</keyword>
<dbReference type="FunFam" id="2.40.70.10:FF:000026">
    <property type="entry name" value="Endothiapepsin"/>
    <property type="match status" value="1"/>
</dbReference>
<evidence type="ECO:0000256" key="12">
    <source>
        <dbReference type="ARBA" id="ARBA00023145"/>
    </source>
</evidence>
<feature type="signal peptide" evidence="16">
    <location>
        <begin position="1"/>
        <end position="19"/>
    </location>
</feature>
<comment type="caution">
    <text evidence="18">The sequence shown here is derived from an EMBL/GenBank/DDBJ whole genome shotgun (WGS) entry which is preliminary data.</text>
</comment>
<dbReference type="PRINTS" id="PR00792">
    <property type="entry name" value="PEPSIN"/>
</dbReference>
<dbReference type="InterPro" id="IPR034163">
    <property type="entry name" value="Aspergillopepsin-like_cat_dom"/>
</dbReference>
<evidence type="ECO:0000256" key="14">
    <source>
        <dbReference type="PIRSR" id="PIRSR601461-1"/>
    </source>
</evidence>
<evidence type="ECO:0000256" key="16">
    <source>
        <dbReference type="SAM" id="SignalP"/>
    </source>
</evidence>
<evidence type="ECO:0000256" key="3">
    <source>
        <dbReference type="ARBA" id="ARBA00004613"/>
    </source>
</evidence>
<dbReference type="EMBL" id="JQFZ01000176">
    <property type="protein sequence ID" value="KGO55965.1"/>
    <property type="molecule type" value="Genomic_DNA"/>
</dbReference>
<keyword evidence="12" id="KW-0865">Zymogen</keyword>
<evidence type="ECO:0000256" key="1">
    <source>
        <dbReference type="ARBA" id="ARBA00000043"/>
    </source>
</evidence>
<feature type="chain" id="PRO_5009752707" description="penicillopepsin" evidence="16">
    <location>
        <begin position="20"/>
        <end position="429"/>
    </location>
</feature>
<dbReference type="GeneID" id="27673306"/>
<evidence type="ECO:0000256" key="15">
    <source>
        <dbReference type="RuleBase" id="RU000454"/>
    </source>
</evidence>
<dbReference type="HOGENOM" id="CLU_013253_0_3_1"/>
<name>A0A0A2JUR0_PENEN</name>
<evidence type="ECO:0000259" key="17">
    <source>
        <dbReference type="PROSITE" id="PS51767"/>
    </source>
</evidence>
<evidence type="ECO:0000313" key="18">
    <source>
        <dbReference type="EMBL" id="KGO55965.1"/>
    </source>
</evidence>
<evidence type="ECO:0000313" key="19">
    <source>
        <dbReference type="Proteomes" id="UP000030143"/>
    </source>
</evidence>
<evidence type="ECO:0000256" key="13">
    <source>
        <dbReference type="ARBA" id="ARBA00023180"/>
    </source>
</evidence>
<dbReference type="STRING" id="27334.A0A0A2JUR0"/>
<comment type="function">
    <text evidence="2">Secreted aspartic endopeptidase that allows assimilation of proteinaceous substrates. The scissile peptide bond is attacked by a nucleophilic water molecule activated by two aspartic residues in the active site. Shows a broad primary substrate specificity. Favors hydrophobic residues at the P1 and P1' positions, but can also activate trypsinogen and hydrolyze the B chain of insulin between positions 'Gly-20' and 'Glu-21'.</text>
</comment>
<dbReference type="GO" id="GO:0005576">
    <property type="term" value="C:extracellular region"/>
    <property type="evidence" value="ECO:0007669"/>
    <property type="project" value="UniProtKB-SubCell"/>
</dbReference>
<accession>A0A0A2JUR0</accession>
<organism evidence="18 19">
    <name type="scientific">Penicillium expansum</name>
    <name type="common">Blue mold rot fungus</name>
    <dbReference type="NCBI Taxonomy" id="27334"/>
    <lineage>
        <taxon>Eukaryota</taxon>
        <taxon>Fungi</taxon>
        <taxon>Dikarya</taxon>
        <taxon>Ascomycota</taxon>
        <taxon>Pezizomycotina</taxon>
        <taxon>Eurotiomycetes</taxon>
        <taxon>Eurotiomycetidae</taxon>
        <taxon>Eurotiales</taxon>
        <taxon>Aspergillaceae</taxon>
        <taxon>Penicillium</taxon>
    </lineage>
</organism>
<dbReference type="OrthoDB" id="2747330at2759"/>
<keyword evidence="9 16" id="KW-0732">Signal</keyword>
<dbReference type="GO" id="GO:0004190">
    <property type="term" value="F:aspartic-type endopeptidase activity"/>
    <property type="evidence" value="ECO:0007669"/>
    <property type="project" value="UniProtKB-KW"/>
</dbReference>
<keyword evidence="7" id="KW-0964">Secreted</keyword>
<dbReference type="Proteomes" id="UP000030143">
    <property type="component" value="Unassembled WGS sequence"/>
</dbReference>
<dbReference type="InterPro" id="IPR001461">
    <property type="entry name" value="Aspartic_peptidase_A1"/>
</dbReference>
<dbReference type="PROSITE" id="PS51767">
    <property type="entry name" value="PEPTIDASE_A1"/>
    <property type="match status" value="1"/>
</dbReference>
<keyword evidence="11 15" id="KW-0378">Hydrolase</keyword>
<dbReference type="RefSeq" id="XP_016597861.1">
    <property type="nucleotide sequence ID" value="XM_016737887.1"/>
</dbReference>